<feature type="domain" description="HAMP" evidence="17">
    <location>
        <begin position="191"/>
        <end position="244"/>
    </location>
</feature>
<dbReference type="CDD" id="cd00082">
    <property type="entry name" value="HisKA"/>
    <property type="match status" value="1"/>
</dbReference>
<accession>A0ABW5RTQ4</accession>
<dbReference type="InterPro" id="IPR036890">
    <property type="entry name" value="HATPase_C_sf"/>
</dbReference>
<keyword evidence="11" id="KW-0067">ATP-binding</keyword>
<evidence type="ECO:0000256" key="10">
    <source>
        <dbReference type="ARBA" id="ARBA00022777"/>
    </source>
</evidence>
<feature type="transmembrane region" description="Helical" evidence="15">
    <location>
        <begin position="167"/>
        <end position="190"/>
    </location>
</feature>
<evidence type="ECO:0000256" key="2">
    <source>
        <dbReference type="ARBA" id="ARBA00004651"/>
    </source>
</evidence>
<comment type="catalytic activity">
    <reaction evidence="1">
        <text>ATP + protein L-histidine = ADP + protein N-phospho-L-histidine.</text>
        <dbReference type="EC" id="2.7.13.3"/>
    </reaction>
</comment>
<dbReference type="SUPFAM" id="SSF47384">
    <property type="entry name" value="Homodimeric domain of signal transducing histidine kinase"/>
    <property type="match status" value="1"/>
</dbReference>
<dbReference type="Proteomes" id="UP001597506">
    <property type="component" value="Unassembled WGS sequence"/>
</dbReference>
<dbReference type="CDD" id="cd00075">
    <property type="entry name" value="HATPase"/>
    <property type="match status" value="1"/>
</dbReference>
<keyword evidence="13" id="KW-0902">Two-component regulatory system</keyword>
<dbReference type="SUPFAM" id="SSF158472">
    <property type="entry name" value="HAMP domain-like"/>
    <property type="match status" value="1"/>
</dbReference>
<dbReference type="SMART" id="SM00304">
    <property type="entry name" value="HAMP"/>
    <property type="match status" value="1"/>
</dbReference>
<dbReference type="InterPro" id="IPR004358">
    <property type="entry name" value="Sig_transdc_His_kin-like_C"/>
</dbReference>
<dbReference type="SMART" id="SM00387">
    <property type="entry name" value="HATPase_c"/>
    <property type="match status" value="1"/>
</dbReference>
<evidence type="ECO:0000259" key="16">
    <source>
        <dbReference type="PROSITE" id="PS50109"/>
    </source>
</evidence>
<feature type="transmembrane region" description="Helical" evidence="15">
    <location>
        <begin position="17"/>
        <end position="35"/>
    </location>
</feature>
<comment type="caution">
    <text evidence="18">The sequence shown here is derived from an EMBL/GenBank/DDBJ whole genome shotgun (WGS) entry which is preliminary data.</text>
</comment>
<keyword evidence="9" id="KW-0547">Nucleotide-binding</keyword>
<keyword evidence="8 15" id="KW-0812">Transmembrane</keyword>
<dbReference type="EMBL" id="JBHUMF010000031">
    <property type="protein sequence ID" value="MFD2682077.1"/>
    <property type="molecule type" value="Genomic_DNA"/>
</dbReference>
<sequence length="469" mass="53916">MNVIASKFKPTSLKMKWAIAAATAIFMAFFLFSLFQYKAISTFILDEEERSFRRVLDEMGEFFQQRGPDIRIQDIYEGRELMKQIVEKDQSVRILARSGESILEIRSETQDTYTLPFVPVQQKKIAIVEANNMKTLIGRSPINSRQFNGYIEIVQPLNRYENIMQNAFWMMIFSGAVALVLSAVLGYFMAKKFVQPLKKLSTTMKSIQEKGFQERMDEIDSHDEISELSKIFNKMMDQIERSFSQQQQFVEDASHELRTPVQILEGHLSLLNRWGKDDPEVLEESLGVSLHELQRMKKLVNELLQLSRSDHEQTNTEEQRSDAVGIVRKVVKDFTFLHKDYLFTLNTPEDESLWAKIIPRHLEQVVIILMDNAVKYSEKGSSVSVEVVESKNNIQFIIKDEGIGIPEEDLPKIFDRFYRVDKARSRERGGNGLGLAIANKIVVNNGGEMKAESTVNEGTTVTFTVEKLK</sequence>
<keyword evidence="19" id="KW-1185">Reference proteome</keyword>
<evidence type="ECO:0000256" key="11">
    <source>
        <dbReference type="ARBA" id="ARBA00022840"/>
    </source>
</evidence>
<evidence type="ECO:0000256" key="4">
    <source>
        <dbReference type="ARBA" id="ARBA00015735"/>
    </source>
</evidence>
<keyword evidence="7" id="KW-0808">Transferase</keyword>
<evidence type="ECO:0000256" key="8">
    <source>
        <dbReference type="ARBA" id="ARBA00022692"/>
    </source>
</evidence>
<dbReference type="Gene3D" id="1.10.287.130">
    <property type="match status" value="1"/>
</dbReference>
<evidence type="ECO:0000256" key="1">
    <source>
        <dbReference type="ARBA" id="ARBA00000085"/>
    </source>
</evidence>
<gene>
    <name evidence="18" type="ORF">ACFSUL_15155</name>
</gene>
<dbReference type="PROSITE" id="PS50109">
    <property type="entry name" value="HIS_KIN"/>
    <property type="match status" value="1"/>
</dbReference>
<comment type="subcellular location">
    <subcellularLocation>
        <location evidence="2">Cell membrane</location>
        <topology evidence="2">Multi-pass membrane protein</topology>
    </subcellularLocation>
</comment>
<dbReference type="Gene3D" id="3.30.565.10">
    <property type="entry name" value="Histidine kinase-like ATPase, C-terminal domain"/>
    <property type="match status" value="1"/>
</dbReference>
<dbReference type="InterPro" id="IPR005467">
    <property type="entry name" value="His_kinase_dom"/>
</dbReference>
<evidence type="ECO:0000256" key="13">
    <source>
        <dbReference type="ARBA" id="ARBA00023012"/>
    </source>
</evidence>
<dbReference type="PROSITE" id="PS50885">
    <property type="entry name" value="HAMP"/>
    <property type="match status" value="1"/>
</dbReference>
<dbReference type="InterPro" id="IPR050398">
    <property type="entry name" value="HssS/ArlS-like"/>
</dbReference>
<dbReference type="RefSeq" id="WP_377936797.1">
    <property type="nucleotide sequence ID" value="NZ_JBHUMF010000031.1"/>
</dbReference>
<evidence type="ECO:0000256" key="9">
    <source>
        <dbReference type="ARBA" id="ARBA00022741"/>
    </source>
</evidence>
<protein>
    <recommendedName>
        <fullName evidence="4">Signal transduction histidine-protein kinase ArlS</fullName>
        <ecNumber evidence="3">2.7.13.3</ecNumber>
    </recommendedName>
</protein>
<evidence type="ECO:0000313" key="19">
    <source>
        <dbReference type="Proteomes" id="UP001597506"/>
    </source>
</evidence>
<dbReference type="SMART" id="SM00388">
    <property type="entry name" value="HisKA"/>
    <property type="match status" value="1"/>
</dbReference>
<dbReference type="Pfam" id="PF00672">
    <property type="entry name" value="HAMP"/>
    <property type="match status" value="1"/>
</dbReference>
<feature type="domain" description="Histidine kinase" evidence="16">
    <location>
        <begin position="252"/>
        <end position="469"/>
    </location>
</feature>
<dbReference type="InterPro" id="IPR041610">
    <property type="entry name" value="ArlS_N"/>
</dbReference>
<dbReference type="Gene3D" id="6.10.340.10">
    <property type="match status" value="1"/>
</dbReference>
<dbReference type="Pfam" id="PF02518">
    <property type="entry name" value="HATPase_c"/>
    <property type="match status" value="1"/>
</dbReference>
<dbReference type="GO" id="GO:0016301">
    <property type="term" value="F:kinase activity"/>
    <property type="evidence" value="ECO:0007669"/>
    <property type="project" value="UniProtKB-KW"/>
</dbReference>
<dbReference type="InterPro" id="IPR003660">
    <property type="entry name" value="HAMP_dom"/>
</dbReference>
<dbReference type="Pfam" id="PF00512">
    <property type="entry name" value="HisKA"/>
    <property type="match status" value="1"/>
</dbReference>
<organism evidence="18 19">
    <name type="scientific">Bacillus seohaeanensis</name>
    <dbReference type="NCBI Taxonomy" id="284580"/>
    <lineage>
        <taxon>Bacteria</taxon>
        <taxon>Bacillati</taxon>
        <taxon>Bacillota</taxon>
        <taxon>Bacilli</taxon>
        <taxon>Bacillales</taxon>
        <taxon>Bacillaceae</taxon>
        <taxon>Bacillus</taxon>
    </lineage>
</organism>
<keyword evidence="10 18" id="KW-0418">Kinase</keyword>
<dbReference type="EC" id="2.7.13.3" evidence="3"/>
<name>A0ABW5RTQ4_9BACI</name>
<keyword evidence="5" id="KW-1003">Cell membrane</keyword>
<dbReference type="PRINTS" id="PR00344">
    <property type="entry name" value="BCTRLSENSOR"/>
</dbReference>
<evidence type="ECO:0000313" key="18">
    <source>
        <dbReference type="EMBL" id="MFD2682077.1"/>
    </source>
</evidence>
<evidence type="ECO:0000256" key="12">
    <source>
        <dbReference type="ARBA" id="ARBA00022989"/>
    </source>
</evidence>
<evidence type="ECO:0000256" key="14">
    <source>
        <dbReference type="ARBA" id="ARBA00023136"/>
    </source>
</evidence>
<keyword evidence="14 15" id="KW-0472">Membrane</keyword>
<dbReference type="InterPro" id="IPR003594">
    <property type="entry name" value="HATPase_dom"/>
</dbReference>
<dbReference type="Pfam" id="PF18719">
    <property type="entry name" value="ArlS_N"/>
    <property type="match status" value="1"/>
</dbReference>
<keyword evidence="12 15" id="KW-1133">Transmembrane helix</keyword>
<dbReference type="InterPro" id="IPR036097">
    <property type="entry name" value="HisK_dim/P_sf"/>
</dbReference>
<reference evidence="19" key="1">
    <citation type="journal article" date="2019" name="Int. J. Syst. Evol. Microbiol.">
        <title>The Global Catalogue of Microorganisms (GCM) 10K type strain sequencing project: providing services to taxonomists for standard genome sequencing and annotation.</title>
        <authorList>
            <consortium name="The Broad Institute Genomics Platform"/>
            <consortium name="The Broad Institute Genome Sequencing Center for Infectious Disease"/>
            <person name="Wu L."/>
            <person name="Ma J."/>
        </authorList>
    </citation>
    <scope>NUCLEOTIDE SEQUENCE [LARGE SCALE GENOMIC DNA]</scope>
    <source>
        <strain evidence="19">KCTC 3913</strain>
    </source>
</reference>
<dbReference type="InterPro" id="IPR003661">
    <property type="entry name" value="HisK_dim/P_dom"/>
</dbReference>
<dbReference type="CDD" id="cd06225">
    <property type="entry name" value="HAMP"/>
    <property type="match status" value="1"/>
</dbReference>
<evidence type="ECO:0000256" key="7">
    <source>
        <dbReference type="ARBA" id="ARBA00022679"/>
    </source>
</evidence>
<evidence type="ECO:0000259" key="17">
    <source>
        <dbReference type="PROSITE" id="PS50885"/>
    </source>
</evidence>
<keyword evidence="6" id="KW-0597">Phosphoprotein</keyword>
<evidence type="ECO:0000256" key="15">
    <source>
        <dbReference type="SAM" id="Phobius"/>
    </source>
</evidence>
<evidence type="ECO:0000256" key="3">
    <source>
        <dbReference type="ARBA" id="ARBA00012438"/>
    </source>
</evidence>
<evidence type="ECO:0000256" key="5">
    <source>
        <dbReference type="ARBA" id="ARBA00022475"/>
    </source>
</evidence>
<dbReference type="PANTHER" id="PTHR45528">
    <property type="entry name" value="SENSOR HISTIDINE KINASE CPXA"/>
    <property type="match status" value="1"/>
</dbReference>
<proteinExistence type="predicted"/>
<dbReference type="PANTHER" id="PTHR45528:SF12">
    <property type="entry name" value="SENSOR HISTIDINE KINASE ARSS"/>
    <property type="match status" value="1"/>
</dbReference>
<evidence type="ECO:0000256" key="6">
    <source>
        <dbReference type="ARBA" id="ARBA00022553"/>
    </source>
</evidence>
<dbReference type="SUPFAM" id="SSF55874">
    <property type="entry name" value="ATPase domain of HSP90 chaperone/DNA topoisomerase II/histidine kinase"/>
    <property type="match status" value="1"/>
</dbReference>